<dbReference type="EMBL" id="CM051407">
    <property type="protein sequence ID" value="KAJ4700773.1"/>
    <property type="molecule type" value="Genomic_DNA"/>
</dbReference>
<dbReference type="Proteomes" id="UP001164539">
    <property type="component" value="Chromosome 14"/>
</dbReference>
<accession>A0ACC1WP63</accession>
<comment type="caution">
    <text evidence="1">The sequence shown here is derived from an EMBL/GenBank/DDBJ whole genome shotgun (WGS) entry which is preliminary data.</text>
</comment>
<sequence length="603" mass="68361">MVVFSGINNASDSGGRIGEEEDDFSYDLRLARRWKRRRIANGNFGLNSCSNKDLKKTSGQNDKNKNAFVESLTVDSEYGKFLNAKLVDLGCGEFVNDMEEFVDFDGGCESHGPADDSGDNVRDIFDPDYMMFLDNLKEDGKSYVLEFALDEILVSVKYEKKDDMNNELEVENGETRKCHSEQRRIRTENVLKSSLERERNETARSVLRSDTRRQHTVSPRINCTSNGNSWNRKAENPRTLRSNSRREENKSSSILHDRLKREKVDSARPLRGDLKRESTRSQKNLREPVVEKNAQKEAEDSVSSAKNGRSTKQRSQGASNCANHQWNHVKSDLVDESYLEFLKLVKDGQHLECTPEGGKKVIYEDSDSSSELGMEKEAEDPVSFAENGCSSRRHGPEATNSVKHQGNPGVKSDLVDESYEKFLKSLKDGQSLEWISDGGKKVVYDEGDSDSEVTILENNPFSDGKHIPIVDLDGEECTENPGSEFREELMEILCKPYDRIEYEKLWEEASLQKPLEGQRVLRSDTKTYKLDSNGKSYLEREEYSDLALAVDQARGDSRRILNILRGFFYWLQNLAHKGVFKPWLDSSCLSILPPVLLGGFSAG</sequence>
<protein>
    <submittedName>
        <fullName evidence="1">Required to maintain repression 2</fullName>
    </submittedName>
</protein>
<evidence type="ECO:0000313" key="1">
    <source>
        <dbReference type="EMBL" id="KAJ4700773.1"/>
    </source>
</evidence>
<proteinExistence type="predicted"/>
<keyword evidence="2" id="KW-1185">Reference proteome</keyword>
<evidence type="ECO:0000313" key="2">
    <source>
        <dbReference type="Proteomes" id="UP001164539"/>
    </source>
</evidence>
<organism evidence="1 2">
    <name type="scientific">Melia azedarach</name>
    <name type="common">Chinaberry tree</name>
    <dbReference type="NCBI Taxonomy" id="155640"/>
    <lineage>
        <taxon>Eukaryota</taxon>
        <taxon>Viridiplantae</taxon>
        <taxon>Streptophyta</taxon>
        <taxon>Embryophyta</taxon>
        <taxon>Tracheophyta</taxon>
        <taxon>Spermatophyta</taxon>
        <taxon>Magnoliopsida</taxon>
        <taxon>eudicotyledons</taxon>
        <taxon>Gunneridae</taxon>
        <taxon>Pentapetalae</taxon>
        <taxon>rosids</taxon>
        <taxon>malvids</taxon>
        <taxon>Sapindales</taxon>
        <taxon>Meliaceae</taxon>
        <taxon>Melia</taxon>
    </lineage>
</organism>
<reference evidence="1 2" key="1">
    <citation type="journal article" date="2023" name="Science">
        <title>Complex scaffold remodeling in plant triterpene biosynthesis.</title>
        <authorList>
            <person name="De La Pena R."/>
            <person name="Hodgson H."/>
            <person name="Liu J.C."/>
            <person name="Stephenson M.J."/>
            <person name="Martin A.C."/>
            <person name="Owen C."/>
            <person name="Harkess A."/>
            <person name="Leebens-Mack J."/>
            <person name="Jimenez L.E."/>
            <person name="Osbourn A."/>
            <person name="Sattely E.S."/>
        </authorList>
    </citation>
    <scope>NUCLEOTIDE SEQUENCE [LARGE SCALE GENOMIC DNA]</scope>
    <source>
        <strain evidence="2">cv. JPN11</strain>
        <tissue evidence="1">Leaf</tissue>
    </source>
</reference>
<name>A0ACC1WP63_MELAZ</name>
<gene>
    <name evidence="1" type="ORF">OWV82_024099</name>
</gene>